<evidence type="ECO:0000313" key="4">
    <source>
        <dbReference type="Proteomes" id="UP000031883"/>
    </source>
</evidence>
<dbReference type="EMBL" id="CP009997">
    <property type="protein sequence ID" value="AJJ35683.1"/>
    <property type="molecule type" value="Genomic_DNA"/>
</dbReference>
<organism evidence="3 4">
    <name type="scientific">Yersinia rochesterensis</name>
    <dbReference type="NCBI Taxonomy" id="1604335"/>
    <lineage>
        <taxon>Bacteria</taxon>
        <taxon>Pseudomonadati</taxon>
        <taxon>Pseudomonadota</taxon>
        <taxon>Gammaproteobacteria</taxon>
        <taxon>Enterobacterales</taxon>
        <taxon>Yersiniaceae</taxon>
        <taxon>Yersinia</taxon>
    </lineage>
</organism>
<protein>
    <submittedName>
        <fullName evidence="3">Integrating conjugative element relaxase, PFGI-1 class</fullName>
    </submittedName>
</protein>
<name>A0ABM5SMG6_9GAMM</name>
<dbReference type="Gene3D" id="1.10.10.10">
    <property type="entry name" value="Winged helix-like DNA-binding domain superfamily/Winged helix DNA-binding domain"/>
    <property type="match status" value="1"/>
</dbReference>
<dbReference type="Gene3D" id="1.10.3210.40">
    <property type="match status" value="1"/>
</dbReference>
<dbReference type="InterPro" id="IPR011093">
    <property type="entry name" value="TraI_2_C"/>
</dbReference>
<sequence length="396" mass="45316">MKLFFRWTEKTKIALSTTWSKGNTALGYHQPTEAVELLKTTERQLWLQTLWKYSSLPKELHQQYYLQPLERCVTLMQKFPATEKGHHSYLGGMIDHMLATVAYSVRLSKGYLLPIGAPPEDQASQGAAWEAVIVYAALFNSLEGVCHLEVELKSGKRWMPVKNAPNKPYRFRFSSEPSLFEMQNYSAMLAYQILPYQAIEWLSEWPEVLHTLVTYIAGSRPETGVIHTLVSEAMRISSGQFVGEIDTLPPEQQQPKNIGISTEESDSLTDGIGEHFWQWLVDGCHSGLLAINMPESRIHFIAGFVFLQSPGIFYQYKSENPSKTIEKPSLQKAFERLGRHRRDKGTLYCCYLYKERAGEGEFKKMNGYLIAATKLFHHRAIPQDNPRLVIKPHTIK</sequence>
<gene>
    <name evidence="3" type="primary">traI</name>
    <name evidence="3" type="ORF">CH54_2091</name>
</gene>
<accession>A0ABM5SMG6</accession>
<dbReference type="InterPro" id="IPR011119">
    <property type="entry name" value="Unchr_helicase_relaxase_TraI"/>
</dbReference>
<dbReference type="InterPro" id="IPR022391">
    <property type="entry name" value="ICE_relaxase_PFGI-1"/>
</dbReference>
<evidence type="ECO:0000313" key="3">
    <source>
        <dbReference type="EMBL" id="AJJ35683.1"/>
    </source>
</evidence>
<dbReference type="InterPro" id="IPR036390">
    <property type="entry name" value="WH_DNA-bd_sf"/>
</dbReference>
<proteinExistence type="predicted"/>
<feature type="domain" description="Uncharacterised" evidence="1">
    <location>
        <begin position="27"/>
        <end position="238"/>
    </location>
</feature>
<reference evidence="3 4" key="1">
    <citation type="journal article" date="2015" name="Genome Announc.">
        <title>Thirty-Two Complete Genome Assemblies of Nine Yersinia Species, Including Y. pestis, Y. pseudotuberculosis, and Y. enterocolitica.</title>
        <authorList>
            <person name="Johnson S.L."/>
            <person name="Daligault H.E."/>
            <person name="Davenport K.W."/>
            <person name="Jaissle J."/>
            <person name="Frey K.G."/>
            <person name="Ladner J.T."/>
            <person name="Broomall S.M."/>
            <person name="Bishop-Lilly K.A."/>
            <person name="Bruce D.C."/>
            <person name="Coyne S.R."/>
            <person name="Gibbons H.S."/>
            <person name="Lo C.C."/>
            <person name="Munk A.C."/>
            <person name="Rosenzweig C.N."/>
            <person name="Koroleva G.I."/>
            <person name="Palacios G.F."/>
            <person name="Redden C.L."/>
            <person name="Xu Y."/>
            <person name="Minogue T.D."/>
            <person name="Chain P.S."/>
        </authorList>
    </citation>
    <scope>NUCLEOTIDE SEQUENCE [LARGE SCALE GENOMIC DNA]</scope>
    <source>
        <strain evidence="3 4">Y231</strain>
    </source>
</reference>
<dbReference type="Pfam" id="PF07514">
    <property type="entry name" value="TraI_2"/>
    <property type="match status" value="1"/>
</dbReference>
<feature type="domain" description="Putative conjugal transfer nickase/helicase TraI C-terminal" evidence="2">
    <location>
        <begin position="272"/>
        <end position="388"/>
    </location>
</feature>
<dbReference type="NCBIfam" id="TIGR03760">
    <property type="entry name" value="ICE_TraI_Pfluor"/>
    <property type="match status" value="1"/>
</dbReference>
<evidence type="ECO:0000259" key="2">
    <source>
        <dbReference type="Pfam" id="PF07515"/>
    </source>
</evidence>
<dbReference type="Pfam" id="PF07515">
    <property type="entry name" value="TraI_2_C"/>
    <property type="match status" value="1"/>
</dbReference>
<dbReference type="Proteomes" id="UP000031883">
    <property type="component" value="Chromosome"/>
</dbReference>
<dbReference type="RefSeq" id="WP_052488222.1">
    <property type="nucleotide sequence ID" value="NZ_CP009997.1"/>
</dbReference>
<keyword evidence="4" id="KW-1185">Reference proteome</keyword>
<dbReference type="SUPFAM" id="SSF46785">
    <property type="entry name" value="Winged helix' DNA-binding domain"/>
    <property type="match status" value="1"/>
</dbReference>
<evidence type="ECO:0000259" key="1">
    <source>
        <dbReference type="Pfam" id="PF07514"/>
    </source>
</evidence>
<dbReference type="InterPro" id="IPR036388">
    <property type="entry name" value="WH-like_DNA-bd_sf"/>
</dbReference>
<dbReference type="Gene3D" id="2.40.10.200">
    <property type="entry name" value="STY4665 C-terminal domain-like"/>
    <property type="match status" value="1"/>
</dbReference>